<dbReference type="Gene3D" id="2.30.130.10">
    <property type="entry name" value="PUA domain"/>
    <property type="match status" value="1"/>
</dbReference>
<dbReference type="UniPathway" id="UPA00098">
    <property type="reaction ID" value="UER00359"/>
</dbReference>
<evidence type="ECO:0000256" key="5">
    <source>
        <dbReference type="ARBA" id="ARBA00022741"/>
    </source>
</evidence>
<dbReference type="KEGG" id="rca:Rcas_4446"/>
<keyword evidence="7 8" id="KW-0067">ATP-binding</keyword>
<evidence type="ECO:0000256" key="3">
    <source>
        <dbReference type="ARBA" id="ARBA00022650"/>
    </source>
</evidence>
<accession>A7NSB6</accession>
<dbReference type="InterPro" id="IPR041739">
    <property type="entry name" value="G5K_ProB"/>
</dbReference>
<keyword evidence="11" id="KW-1185">Reference proteome</keyword>
<dbReference type="CDD" id="cd04242">
    <property type="entry name" value="AAK_G5K_ProB"/>
    <property type="match status" value="1"/>
</dbReference>
<evidence type="ECO:0000313" key="11">
    <source>
        <dbReference type="Proteomes" id="UP000000263"/>
    </source>
</evidence>
<dbReference type="PANTHER" id="PTHR43654:SF1">
    <property type="entry name" value="ISOPENTENYL PHOSPHATE KINASE"/>
    <property type="match status" value="1"/>
</dbReference>
<keyword evidence="6 8" id="KW-0418">Kinase</keyword>
<evidence type="ECO:0000256" key="4">
    <source>
        <dbReference type="ARBA" id="ARBA00022679"/>
    </source>
</evidence>
<evidence type="ECO:0000313" key="10">
    <source>
        <dbReference type="EMBL" id="ABU60462.1"/>
    </source>
</evidence>
<feature type="binding site" evidence="8">
    <location>
        <begin position="236"/>
        <end position="242"/>
    </location>
    <ligand>
        <name>ATP</name>
        <dbReference type="ChEBI" id="CHEBI:30616"/>
    </ligand>
</feature>
<dbReference type="GO" id="GO:0003723">
    <property type="term" value="F:RNA binding"/>
    <property type="evidence" value="ECO:0007669"/>
    <property type="project" value="InterPro"/>
</dbReference>
<comment type="similarity">
    <text evidence="8">Belongs to the glutamate 5-kinase family.</text>
</comment>
<dbReference type="GO" id="GO:0004349">
    <property type="term" value="F:glutamate 5-kinase activity"/>
    <property type="evidence" value="ECO:0007669"/>
    <property type="project" value="UniProtKB-UniRule"/>
</dbReference>
<comment type="subcellular location">
    <subcellularLocation>
        <location evidence="8">Cytoplasm</location>
    </subcellularLocation>
</comment>
<name>A7NSB6_ROSCS</name>
<dbReference type="SUPFAM" id="SSF53633">
    <property type="entry name" value="Carbamate kinase-like"/>
    <property type="match status" value="1"/>
</dbReference>
<evidence type="ECO:0000256" key="1">
    <source>
        <dbReference type="ARBA" id="ARBA00022490"/>
    </source>
</evidence>
<keyword evidence="5 8" id="KW-0547">Nucleotide-binding</keyword>
<dbReference type="InterPro" id="IPR036393">
    <property type="entry name" value="AceGlu_kinase-like_sf"/>
</dbReference>
<dbReference type="InterPro" id="IPR015947">
    <property type="entry name" value="PUA-like_sf"/>
</dbReference>
<keyword evidence="4 8" id="KW-0808">Transferase</keyword>
<dbReference type="FunFam" id="2.30.130.10:FF:000007">
    <property type="entry name" value="Glutamate 5-kinase"/>
    <property type="match status" value="1"/>
</dbReference>
<evidence type="ECO:0000256" key="7">
    <source>
        <dbReference type="ARBA" id="ARBA00022840"/>
    </source>
</evidence>
<evidence type="ECO:0000256" key="2">
    <source>
        <dbReference type="ARBA" id="ARBA00022605"/>
    </source>
</evidence>
<dbReference type="PRINTS" id="PR00474">
    <property type="entry name" value="GLU5KINASE"/>
</dbReference>
<gene>
    <name evidence="8" type="primary">proB</name>
    <name evidence="10" type="ordered locus">Rcas_4446</name>
</gene>
<feature type="binding site" evidence="8">
    <location>
        <position position="175"/>
    </location>
    <ligand>
        <name>substrate</name>
    </ligand>
</feature>
<dbReference type="eggNOG" id="COG0263">
    <property type="taxonomic scope" value="Bacteria"/>
</dbReference>
<dbReference type="InterPro" id="IPR001048">
    <property type="entry name" value="Asp/Glu/Uridylate_kinase"/>
</dbReference>
<dbReference type="EC" id="2.7.2.11" evidence="8"/>
<dbReference type="PROSITE" id="PS50890">
    <property type="entry name" value="PUA"/>
    <property type="match status" value="1"/>
</dbReference>
<dbReference type="HOGENOM" id="CLU_025400_2_0_0"/>
<dbReference type="InterPro" id="IPR001057">
    <property type="entry name" value="Glu/AcGlu_kinase"/>
</dbReference>
<dbReference type="SUPFAM" id="SSF88697">
    <property type="entry name" value="PUA domain-like"/>
    <property type="match status" value="1"/>
</dbReference>
<feature type="binding site" evidence="8">
    <location>
        <position position="163"/>
    </location>
    <ligand>
        <name>substrate</name>
    </ligand>
</feature>
<dbReference type="InterPro" id="IPR011529">
    <property type="entry name" value="Glu_5kinase"/>
</dbReference>
<dbReference type="PANTHER" id="PTHR43654">
    <property type="entry name" value="GLUTAMATE 5-KINASE"/>
    <property type="match status" value="1"/>
</dbReference>
<comment type="pathway">
    <text evidence="8">Amino-acid biosynthesis; L-proline biosynthesis; L-glutamate 5-semialdehyde from L-glutamate: step 1/2.</text>
</comment>
<sequence>MQRLSAHTRACALSPLARASCLIPERMAYPNRIVVKVGTNVLTAGADKVHRPTIVALAQQIAAVRSQGVEIVLVSSGAIAVGRERLNFPARRRDIPLKQMLAAVGQSRLMHLYEQIFELYGITVAQTLLTRGDLADRNRYLNARNTLLACLMHNVLPIVNENDVVAVSEIRVGDNDNLSALVTNLVDADLLLILTDIDGLYTADPRRDPSATRIDLVPEITEHIYAIAGGSNIRGTGGMLTKIQAADLATRSGAEVVIARGAERDVIARVVAGEAIGTRFPAQATNVESRKRWILAETVRHSRVVVDEGAARALMTGGKSLLPAGVVAVEGDFARGQTVRIYATDGREIARGITQYAAVDLRRIRGLQSSQIAETLGFDYGPEAVHRDDMVLL</sequence>
<feature type="domain" description="PUA" evidence="9">
    <location>
        <begin position="302"/>
        <end position="385"/>
    </location>
</feature>
<comment type="catalytic activity">
    <reaction evidence="8">
        <text>L-glutamate + ATP = L-glutamyl 5-phosphate + ADP</text>
        <dbReference type="Rhea" id="RHEA:14877"/>
        <dbReference type="ChEBI" id="CHEBI:29985"/>
        <dbReference type="ChEBI" id="CHEBI:30616"/>
        <dbReference type="ChEBI" id="CHEBI:58274"/>
        <dbReference type="ChEBI" id="CHEBI:456216"/>
        <dbReference type="EC" id="2.7.2.11"/>
    </reaction>
</comment>
<dbReference type="Pfam" id="PF01472">
    <property type="entry name" value="PUA"/>
    <property type="match status" value="1"/>
</dbReference>
<dbReference type="HAMAP" id="MF_00456">
    <property type="entry name" value="ProB"/>
    <property type="match status" value="1"/>
</dbReference>
<protein>
    <recommendedName>
        <fullName evidence="8">Glutamate 5-kinase</fullName>
        <ecNumber evidence="8">2.7.2.11</ecNumber>
    </recommendedName>
    <alternativeName>
        <fullName evidence="8">Gamma-glutamyl kinase</fullName>
        <shortName evidence="8">GK</shortName>
    </alternativeName>
</protein>
<keyword evidence="1 8" id="KW-0963">Cytoplasm</keyword>
<dbReference type="InterPro" id="IPR019797">
    <property type="entry name" value="Glutamate_5-kinase_CS"/>
</dbReference>
<dbReference type="Gene3D" id="3.40.1160.10">
    <property type="entry name" value="Acetylglutamate kinase-like"/>
    <property type="match status" value="2"/>
</dbReference>
<dbReference type="GO" id="GO:0005524">
    <property type="term" value="F:ATP binding"/>
    <property type="evidence" value="ECO:0007669"/>
    <property type="project" value="UniProtKB-KW"/>
</dbReference>
<reference evidence="10 11" key="1">
    <citation type="submission" date="2007-08" db="EMBL/GenBank/DDBJ databases">
        <title>Complete sequence of Roseiflexus castenholzii DSM 13941.</title>
        <authorList>
            <consortium name="US DOE Joint Genome Institute"/>
            <person name="Copeland A."/>
            <person name="Lucas S."/>
            <person name="Lapidus A."/>
            <person name="Barry K."/>
            <person name="Glavina del Rio T."/>
            <person name="Dalin E."/>
            <person name="Tice H."/>
            <person name="Pitluck S."/>
            <person name="Thompson L.S."/>
            <person name="Brettin T."/>
            <person name="Bruce D."/>
            <person name="Detter J.C."/>
            <person name="Han C."/>
            <person name="Tapia R."/>
            <person name="Schmutz J."/>
            <person name="Larimer F."/>
            <person name="Land M."/>
            <person name="Hauser L."/>
            <person name="Kyrpides N."/>
            <person name="Mikhailova N."/>
            <person name="Bryant D.A."/>
            <person name="Hanada S."/>
            <person name="Tsukatani Y."/>
            <person name="Richardson P."/>
        </authorList>
    </citation>
    <scope>NUCLEOTIDE SEQUENCE [LARGE SCALE GENOMIC DNA]</scope>
    <source>
        <strain evidence="11">DSM 13941 / HLO8</strain>
    </source>
</reference>
<evidence type="ECO:0000259" key="9">
    <source>
        <dbReference type="SMART" id="SM00359"/>
    </source>
</evidence>
<evidence type="ECO:0000256" key="8">
    <source>
        <dbReference type="HAMAP-Rule" id="MF_00456"/>
    </source>
</evidence>
<dbReference type="NCBIfam" id="TIGR01027">
    <property type="entry name" value="proB"/>
    <property type="match status" value="1"/>
</dbReference>
<dbReference type="GO" id="GO:0055129">
    <property type="term" value="P:L-proline biosynthetic process"/>
    <property type="evidence" value="ECO:0007669"/>
    <property type="project" value="UniProtKB-UniRule"/>
</dbReference>
<dbReference type="InterPro" id="IPR002478">
    <property type="entry name" value="PUA"/>
</dbReference>
<dbReference type="InterPro" id="IPR005715">
    <property type="entry name" value="Glu_5kinase/COase_Synthase"/>
</dbReference>
<proteinExistence type="inferred from homology"/>
<dbReference type="PIRSF" id="PIRSF000729">
    <property type="entry name" value="GK"/>
    <property type="match status" value="1"/>
</dbReference>
<dbReference type="InterPro" id="IPR036974">
    <property type="entry name" value="PUA_sf"/>
</dbReference>
<dbReference type="SMART" id="SM00359">
    <property type="entry name" value="PUA"/>
    <property type="match status" value="1"/>
</dbReference>
<dbReference type="Pfam" id="PF00696">
    <property type="entry name" value="AA_kinase"/>
    <property type="match status" value="1"/>
</dbReference>
<organism evidence="10 11">
    <name type="scientific">Roseiflexus castenholzii (strain DSM 13941 / HLO8)</name>
    <dbReference type="NCBI Taxonomy" id="383372"/>
    <lineage>
        <taxon>Bacteria</taxon>
        <taxon>Bacillati</taxon>
        <taxon>Chloroflexota</taxon>
        <taxon>Chloroflexia</taxon>
        <taxon>Chloroflexales</taxon>
        <taxon>Roseiflexineae</taxon>
        <taxon>Roseiflexaceae</taxon>
        <taxon>Roseiflexus</taxon>
    </lineage>
</organism>
<dbReference type="PROSITE" id="PS00902">
    <property type="entry name" value="GLUTAMATE_5_KINASE"/>
    <property type="match status" value="1"/>
</dbReference>
<comment type="function">
    <text evidence="8">Catalyzes the transfer of a phosphate group to glutamate to form L-glutamate 5-phosphate.</text>
</comment>
<dbReference type="Proteomes" id="UP000000263">
    <property type="component" value="Chromosome"/>
</dbReference>
<keyword evidence="2 8" id="KW-0028">Amino-acid biosynthesis</keyword>
<dbReference type="FunFam" id="3.40.1160.10:FF:000018">
    <property type="entry name" value="Glutamate 5-kinase"/>
    <property type="match status" value="1"/>
</dbReference>
<dbReference type="CDD" id="cd21157">
    <property type="entry name" value="PUA_G5K"/>
    <property type="match status" value="1"/>
</dbReference>
<dbReference type="GO" id="GO:0005829">
    <property type="term" value="C:cytosol"/>
    <property type="evidence" value="ECO:0007669"/>
    <property type="project" value="TreeGrafter"/>
</dbReference>
<feature type="binding site" evidence="8">
    <location>
        <position position="76"/>
    </location>
    <ligand>
        <name>substrate</name>
    </ligand>
</feature>
<feature type="binding site" evidence="8">
    <location>
        <begin position="195"/>
        <end position="196"/>
    </location>
    <ligand>
        <name>ATP</name>
        <dbReference type="ChEBI" id="CHEBI:30616"/>
    </ligand>
</feature>
<dbReference type="AlphaFoldDB" id="A7NSB6"/>
<dbReference type="EMBL" id="CP000804">
    <property type="protein sequence ID" value="ABU60462.1"/>
    <property type="molecule type" value="Genomic_DNA"/>
</dbReference>
<feature type="binding site" evidence="8">
    <location>
        <position position="36"/>
    </location>
    <ligand>
        <name>ATP</name>
        <dbReference type="ChEBI" id="CHEBI:30616"/>
    </ligand>
</feature>
<keyword evidence="3 8" id="KW-0641">Proline biosynthesis</keyword>
<dbReference type="STRING" id="383372.Rcas_4446"/>
<evidence type="ECO:0000256" key="6">
    <source>
        <dbReference type="ARBA" id="ARBA00022777"/>
    </source>
</evidence>